<accession>A0A0G1BQD2</accession>
<sequence length="28" mass="3205">EPLFCVAKGAGLVLENLEIYKRNIMARR</sequence>
<reference evidence="1 2" key="1">
    <citation type="journal article" date="2015" name="Nature">
        <title>rRNA introns, odd ribosomes, and small enigmatic genomes across a large radiation of phyla.</title>
        <authorList>
            <person name="Brown C.T."/>
            <person name="Hug L.A."/>
            <person name="Thomas B.C."/>
            <person name="Sharon I."/>
            <person name="Castelle C.J."/>
            <person name="Singh A."/>
            <person name="Wilkins M.J."/>
            <person name="Williams K.H."/>
            <person name="Banfield J.F."/>
        </authorList>
    </citation>
    <scope>NUCLEOTIDE SEQUENCE [LARGE SCALE GENOMIC DNA]</scope>
</reference>
<organism evidence="1 2">
    <name type="scientific">Candidatus Azambacteria bacterium GW2011_GWA2_42_9</name>
    <dbReference type="NCBI Taxonomy" id="1618613"/>
    <lineage>
        <taxon>Bacteria</taxon>
        <taxon>Candidatus Azamiibacteriota</taxon>
    </lineage>
</organism>
<dbReference type="AlphaFoldDB" id="A0A0G1BQD2"/>
<comment type="caution">
    <text evidence="1">The sequence shown here is derived from an EMBL/GenBank/DDBJ whole genome shotgun (WGS) entry which is preliminary data.</text>
</comment>
<dbReference type="EMBL" id="LCEQ01000010">
    <property type="protein sequence ID" value="KKS75547.1"/>
    <property type="molecule type" value="Genomic_DNA"/>
</dbReference>
<proteinExistence type="predicted"/>
<name>A0A0G1BQD2_9BACT</name>
<gene>
    <name evidence="1" type="ORF">UV48_C0010G0015</name>
</gene>
<protein>
    <submittedName>
        <fullName evidence="1">Uncharacterized protein</fullName>
    </submittedName>
</protein>
<evidence type="ECO:0000313" key="2">
    <source>
        <dbReference type="Proteomes" id="UP000034563"/>
    </source>
</evidence>
<dbReference type="Proteomes" id="UP000034563">
    <property type="component" value="Unassembled WGS sequence"/>
</dbReference>
<feature type="non-terminal residue" evidence="1">
    <location>
        <position position="1"/>
    </location>
</feature>
<evidence type="ECO:0000313" key="1">
    <source>
        <dbReference type="EMBL" id="KKS75547.1"/>
    </source>
</evidence>